<dbReference type="GO" id="GO:0016810">
    <property type="term" value="F:hydrolase activity, acting on carbon-nitrogen (but not peptide) bonds"/>
    <property type="evidence" value="ECO:0007669"/>
    <property type="project" value="InterPro"/>
</dbReference>
<dbReference type="Gene3D" id="2.30.40.10">
    <property type="entry name" value="Urease, subunit C, domain 1"/>
    <property type="match status" value="1"/>
</dbReference>
<evidence type="ECO:0000256" key="1">
    <source>
        <dbReference type="SAM" id="SignalP"/>
    </source>
</evidence>
<evidence type="ECO:0000313" key="3">
    <source>
        <dbReference type="EMBL" id="SFA41574.1"/>
    </source>
</evidence>
<gene>
    <name evidence="3" type="ORF">SAMN04488511_102350</name>
</gene>
<accession>A0A1I0SPX8</accession>
<evidence type="ECO:0000259" key="2">
    <source>
        <dbReference type="Pfam" id="PF01979"/>
    </source>
</evidence>
<dbReference type="SUPFAM" id="SSF51338">
    <property type="entry name" value="Composite domain of metallo-dependent hydrolases"/>
    <property type="match status" value="1"/>
</dbReference>
<dbReference type="PANTHER" id="PTHR43135">
    <property type="entry name" value="ALPHA-D-RIBOSE 1-METHYLPHOSPHONATE 5-TRIPHOSPHATE DIPHOSPHATASE"/>
    <property type="match status" value="1"/>
</dbReference>
<feature type="signal peptide" evidence="1">
    <location>
        <begin position="1"/>
        <end position="26"/>
    </location>
</feature>
<dbReference type="Proteomes" id="UP000198836">
    <property type="component" value="Unassembled WGS sequence"/>
</dbReference>
<dbReference type="Gene3D" id="3.20.20.140">
    <property type="entry name" value="Metal-dependent hydrolases"/>
    <property type="match status" value="1"/>
</dbReference>
<feature type="chain" id="PRO_5011588830" evidence="1">
    <location>
        <begin position="27"/>
        <end position="433"/>
    </location>
</feature>
<dbReference type="AlphaFoldDB" id="A0A1I0SPX8"/>
<dbReference type="RefSeq" id="WP_090980660.1">
    <property type="nucleotide sequence ID" value="NZ_FOJM01000002.1"/>
</dbReference>
<proteinExistence type="predicted"/>
<dbReference type="OrthoDB" id="9802793at2"/>
<organism evidence="3 4">
    <name type="scientific">Pedobacter suwonensis</name>
    <dbReference type="NCBI Taxonomy" id="332999"/>
    <lineage>
        <taxon>Bacteria</taxon>
        <taxon>Pseudomonadati</taxon>
        <taxon>Bacteroidota</taxon>
        <taxon>Sphingobacteriia</taxon>
        <taxon>Sphingobacteriales</taxon>
        <taxon>Sphingobacteriaceae</taxon>
        <taxon>Pedobacter</taxon>
    </lineage>
</organism>
<dbReference type="SUPFAM" id="SSF51556">
    <property type="entry name" value="Metallo-dependent hydrolases"/>
    <property type="match status" value="1"/>
</dbReference>
<sequence length="433" mass="47899">MVSKLIIRLFIPFGFTLLSYSATSFAQQNEKYFLIKAGQMYDSEKNEFYKNKQLLIRGNSIVKVGDRIDVPSGTIILDYSEDTVTPGLIDAHSHIAFQQGPNDNLANDGILNSPETRVLRAVGFAKSYLNAGFTCIRDLGNSEQYLDIELKNAIERGDFSGPRMLVSGPIISAMDGQIYGVPIKEFEKYSAKEYSMVSGADEATKAVKEHIARGVDVIKITAIGNRLVLTLEEIKAIVKAAHSERVKVTAHCDRDWAVHAAIEAGVDGLEHGYGFTKSTLETMAKRKIYLVATDGSPDLQITYLKTQKMPYDEQQIRKNFKPLQDRLKAAHNAGVMIVAGSDAYININMPRGEMAKHTISGYFDAGLSASDALRTATYNASIALGMPDQIGVLKERAKADIAIFKGNMQKDFKKSLFEVKMVMKNGLIEFQQK</sequence>
<dbReference type="InterPro" id="IPR011059">
    <property type="entry name" value="Metal-dep_hydrolase_composite"/>
</dbReference>
<dbReference type="InterPro" id="IPR051781">
    <property type="entry name" value="Metallo-dep_Hydrolase"/>
</dbReference>
<evidence type="ECO:0000313" key="4">
    <source>
        <dbReference type="Proteomes" id="UP000198836"/>
    </source>
</evidence>
<reference evidence="4" key="1">
    <citation type="submission" date="2016-10" db="EMBL/GenBank/DDBJ databases">
        <authorList>
            <person name="Varghese N."/>
            <person name="Submissions S."/>
        </authorList>
    </citation>
    <scope>NUCLEOTIDE SEQUENCE [LARGE SCALE GENOMIC DNA]</scope>
    <source>
        <strain evidence="4">DSM 18130</strain>
    </source>
</reference>
<keyword evidence="1" id="KW-0732">Signal</keyword>
<keyword evidence="4" id="KW-1185">Reference proteome</keyword>
<dbReference type="EMBL" id="FOJM01000002">
    <property type="protein sequence ID" value="SFA41574.1"/>
    <property type="molecule type" value="Genomic_DNA"/>
</dbReference>
<protein>
    <submittedName>
        <fullName evidence="3">Imidazolonepropionase</fullName>
    </submittedName>
</protein>
<name>A0A1I0SPX8_9SPHI</name>
<dbReference type="InterPro" id="IPR032466">
    <property type="entry name" value="Metal_Hydrolase"/>
</dbReference>
<dbReference type="InterPro" id="IPR006680">
    <property type="entry name" value="Amidohydro-rel"/>
</dbReference>
<dbReference type="STRING" id="332999.SAMN04488511_102350"/>
<dbReference type="PANTHER" id="PTHR43135:SF3">
    <property type="entry name" value="ALPHA-D-RIBOSE 1-METHYLPHOSPHONATE 5-TRIPHOSPHATE DIPHOSPHATASE"/>
    <property type="match status" value="1"/>
</dbReference>
<dbReference type="Pfam" id="PF01979">
    <property type="entry name" value="Amidohydro_1"/>
    <property type="match status" value="1"/>
</dbReference>
<feature type="domain" description="Amidohydrolase-related" evidence="2">
    <location>
        <begin position="83"/>
        <end position="426"/>
    </location>
</feature>